<reference evidence="1 2" key="1">
    <citation type="submission" date="2024-02" db="EMBL/GenBank/DDBJ databases">
        <title>De novo assembly and annotation of 12 fungi associated with fruit tree decline syndrome in Ontario, Canada.</title>
        <authorList>
            <person name="Sulman M."/>
            <person name="Ellouze W."/>
            <person name="Ilyukhin E."/>
        </authorList>
    </citation>
    <scope>NUCLEOTIDE SEQUENCE [LARGE SCALE GENOMIC DNA]</scope>
    <source>
        <strain evidence="1 2">M169</strain>
    </source>
</reference>
<organism evidence="1 2">
    <name type="scientific">Diaporthe eres</name>
    <name type="common">Phomopsis oblonga</name>
    <dbReference type="NCBI Taxonomy" id="83184"/>
    <lineage>
        <taxon>Eukaryota</taxon>
        <taxon>Fungi</taxon>
        <taxon>Dikarya</taxon>
        <taxon>Ascomycota</taxon>
        <taxon>Pezizomycotina</taxon>
        <taxon>Sordariomycetes</taxon>
        <taxon>Sordariomycetidae</taxon>
        <taxon>Diaporthales</taxon>
        <taxon>Diaporthaceae</taxon>
        <taxon>Diaporthe</taxon>
        <taxon>Diaporthe eres species complex</taxon>
    </lineage>
</organism>
<evidence type="ECO:0000313" key="1">
    <source>
        <dbReference type="EMBL" id="KAK7726974.1"/>
    </source>
</evidence>
<evidence type="ECO:0000313" key="2">
    <source>
        <dbReference type="Proteomes" id="UP001430848"/>
    </source>
</evidence>
<protein>
    <submittedName>
        <fullName evidence="1">Uncharacterized protein</fullName>
    </submittedName>
</protein>
<keyword evidence="2" id="KW-1185">Reference proteome</keyword>
<sequence>MLRAFVTNVTALSAPTPSHSYRVIVISDDSDESVIEALDNLKDTDLDGSVYKWSSDEEYSSEAASDISIYFLDGDSGRDQTKLEGSAELFADHVKQECDLIDK</sequence>
<accession>A0ABR1P5P1</accession>
<dbReference type="Proteomes" id="UP001430848">
    <property type="component" value="Unassembled WGS sequence"/>
</dbReference>
<name>A0ABR1P5P1_DIAER</name>
<comment type="caution">
    <text evidence="1">The sequence shown here is derived from an EMBL/GenBank/DDBJ whole genome shotgun (WGS) entry which is preliminary data.</text>
</comment>
<proteinExistence type="predicted"/>
<dbReference type="EMBL" id="JAKNSF020000040">
    <property type="protein sequence ID" value="KAK7726974.1"/>
    <property type="molecule type" value="Genomic_DNA"/>
</dbReference>
<gene>
    <name evidence="1" type="ORF">SLS63_007394</name>
</gene>